<feature type="domain" description="FdhE central" evidence="2">
    <location>
        <begin position="158"/>
        <end position="192"/>
    </location>
</feature>
<accession>A8ZYN1</accession>
<dbReference type="OrthoDB" id="9811074at2"/>
<proteinExistence type="predicted"/>
<dbReference type="SUPFAM" id="SSF144020">
    <property type="entry name" value="FdhE-like"/>
    <property type="match status" value="1"/>
</dbReference>
<feature type="domain" description="FdhE C-terminal" evidence="3">
    <location>
        <begin position="193"/>
        <end position="265"/>
    </location>
</feature>
<protein>
    <submittedName>
        <fullName evidence="4">Uncharacterized protein involved in formate dehydrogenase formation</fullName>
    </submittedName>
</protein>
<dbReference type="STRING" id="96561.Dole_1332"/>
<evidence type="ECO:0000313" key="5">
    <source>
        <dbReference type="Proteomes" id="UP000008561"/>
    </source>
</evidence>
<dbReference type="InterPro" id="IPR024064">
    <property type="entry name" value="FdhE-like_sf"/>
</dbReference>
<dbReference type="InterPro" id="IPR056796">
    <property type="entry name" value="FdhE_C"/>
</dbReference>
<name>A8ZYN1_DESOH</name>
<dbReference type="InterPro" id="IPR006452">
    <property type="entry name" value="Formate_DH_accessory"/>
</dbReference>
<dbReference type="CDD" id="cd16341">
    <property type="entry name" value="FdhE"/>
    <property type="match status" value="1"/>
</dbReference>
<keyword evidence="1" id="KW-0963">Cytoplasm</keyword>
<organism evidence="4 5">
    <name type="scientific">Desulfosudis oleivorans (strain DSM 6200 / JCM 39069 / Hxd3)</name>
    <name type="common">Desulfococcus oleovorans</name>
    <dbReference type="NCBI Taxonomy" id="96561"/>
    <lineage>
        <taxon>Bacteria</taxon>
        <taxon>Pseudomonadati</taxon>
        <taxon>Thermodesulfobacteriota</taxon>
        <taxon>Desulfobacteria</taxon>
        <taxon>Desulfobacterales</taxon>
        <taxon>Desulfosudaceae</taxon>
        <taxon>Desulfosudis</taxon>
    </lineage>
</organism>
<evidence type="ECO:0000313" key="4">
    <source>
        <dbReference type="EMBL" id="ABW67136.1"/>
    </source>
</evidence>
<dbReference type="KEGG" id="dol:Dole_1332"/>
<dbReference type="Pfam" id="PF24859">
    <property type="entry name" value="FdhE_central"/>
    <property type="match status" value="1"/>
</dbReference>
<dbReference type="EMBL" id="CP000859">
    <property type="protein sequence ID" value="ABW67136.1"/>
    <property type="molecule type" value="Genomic_DNA"/>
</dbReference>
<reference evidence="4 5" key="1">
    <citation type="submission" date="2007-10" db="EMBL/GenBank/DDBJ databases">
        <title>Complete sequence of Desulfococcus oleovorans Hxd3.</title>
        <authorList>
            <consortium name="US DOE Joint Genome Institute"/>
            <person name="Copeland A."/>
            <person name="Lucas S."/>
            <person name="Lapidus A."/>
            <person name="Barry K."/>
            <person name="Glavina del Rio T."/>
            <person name="Dalin E."/>
            <person name="Tice H."/>
            <person name="Pitluck S."/>
            <person name="Kiss H."/>
            <person name="Brettin T."/>
            <person name="Bruce D."/>
            <person name="Detter J.C."/>
            <person name="Han C."/>
            <person name="Schmutz J."/>
            <person name="Larimer F."/>
            <person name="Land M."/>
            <person name="Hauser L."/>
            <person name="Kyrpides N."/>
            <person name="Kim E."/>
            <person name="Wawrik B."/>
            <person name="Richardson P."/>
        </authorList>
    </citation>
    <scope>NUCLEOTIDE SEQUENCE [LARGE SCALE GENOMIC DNA]</scope>
    <source>
        <strain evidence="5">DSM 6200 / JCM 39069 / Hxd3</strain>
    </source>
</reference>
<dbReference type="HOGENOM" id="CLU_071015_1_0_7"/>
<dbReference type="Pfam" id="PF24860">
    <property type="entry name" value="FdhE_C"/>
    <property type="match status" value="1"/>
</dbReference>
<dbReference type="Proteomes" id="UP000008561">
    <property type="component" value="Chromosome"/>
</dbReference>
<dbReference type="PANTHER" id="PTHR37689:SF1">
    <property type="entry name" value="PROTEIN FDHE"/>
    <property type="match status" value="1"/>
</dbReference>
<keyword evidence="5" id="KW-1185">Reference proteome</keyword>
<dbReference type="Gene3D" id="3.90.1670.10">
    <property type="entry name" value="FdhE-like domain"/>
    <property type="match status" value="1"/>
</dbReference>
<dbReference type="GO" id="GO:0008199">
    <property type="term" value="F:ferric iron binding"/>
    <property type="evidence" value="ECO:0007669"/>
    <property type="project" value="TreeGrafter"/>
</dbReference>
<dbReference type="GO" id="GO:0051604">
    <property type="term" value="P:protein maturation"/>
    <property type="evidence" value="ECO:0007669"/>
    <property type="project" value="TreeGrafter"/>
</dbReference>
<evidence type="ECO:0000256" key="1">
    <source>
        <dbReference type="ARBA" id="ARBA00022490"/>
    </source>
</evidence>
<sequence>MNLNGTATPDNPVYKELLDFFTPILALRRAYTDALRSTASPLKIDAEVVANRMRDGTPLLDKTALGCDYTVMKHHFLEMLALIAEKTPPATEEIQAMIEKDAVFESLVRNTLQGLPPDGKHAQTLRFLLEETVNPLLAIQAGFLADTPAFKEWNRGSCPVCGGKPLMGELSGEEGKKFLVCSACRTRWPFGRIQCAGCGTQDHAQVSLLVIEGDPVHSIEICDTCKTYLKIIDCRQAGRKIDIDMENLTTLHLDIIARGKGYTNTHLYMMDA</sequence>
<dbReference type="GO" id="GO:0005829">
    <property type="term" value="C:cytosol"/>
    <property type="evidence" value="ECO:0007669"/>
    <property type="project" value="TreeGrafter"/>
</dbReference>
<dbReference type="AlphaFoldDB" id="A8ZYN1"/>
<dbReference type="InterPro" id="IPR056797">
    <property type="entry name" value="FdhE_central"/>
</dbReference>
<evidence type="ECO:0000259" key="3">
    <source>
        <dbReference type="Pfam" id="PF24860"/>
    </source>
</evidence>
<gene>
    <name evidence="4" type="ordered locus">Dole_1332</name>
</gene>
<dbReference type="RefSeq" id="WP_012174753.1">
    <property type="nucleotide sequence ID" value="NC_009943.1"/>
</dbReference>
<evidence type="ECO:0000259" key="2">
    <source>
        <dbReference type="Pfam" id="PF24859"/>
    </source>
</evidence>
<dbReference type="eggNOG" id="COG3058">
    <property type="taxonomic scope" value="Bacteria"/>
</dbReference>
<dbReference type="PANTHER" id="PTHR37689">
    <property type="entry name" value="PROTEIN FDHE"/>
    <property type="match status" value="1"/>
</dbReference>